<comment type="caution">
    <text evidence="1">The sequence shown here is derived from an EMBL/GenBank/DDBJ whole genome shotgun (WGS) entry which is preliminary data.</text>
</comment>
<sequence length="250" mass="27254">MYGFCYLSYAFCQVFCSLTETVYCIVLLYTYGHTDGKPGDAAELLERVSHSIKVKRYSEAIKYLNDTIEADPSLSEADWRRASVLRQLCGYTLLITKLSFITLALDPDHVAHNVHLHFGLCKLLVKLGRGKDAINACTEVLTIDEEHVEALVQRSEAKLLTEYWEGAVADIKSAAKKSPQCTKDDNGEDIEEGMNMGGGGGGFNPFGAGGFGDGSGFTFHFEGGFPGGGFGGFHMWLVAFVLPSTSHQSN</sequence>
<proteinExistence type="predicted"/>
<gene>
    <name evidence="1" type="ORF">L1987_34800</name>
</gene>
<evidence type="ECO:0000313" key="1">
    <source>
        <dbReference type="EMBL" id="KAI3799501.1"/>
    </source>
</evidence>
<dbReference type="EMBL" id="CM042028">
    <property type="protein sequence ID" value="KAI3799501.1"/>
    <property type="molecule type" value="Genomic_DNA"/>
</dbReference>
<dbReference type="Proteomes" id="UP001056120">
    <property type="component" value="Linkage Group LG11"/>
</dbReference>
<reference evidence="1 2" key="2">
    <citation type="journal article" date="2022" name="Mol. Ecol. Resour.">
        <title>The genomes of chicory, endive, great burdock and yacon provide insights into Asteraceae paleo-polyploidization history and plant inulin production.</title>
        <authorList>
            <person name="Fan W."/>
            <person name="Wang S."/>
            <person name="Wang H."/>
            <person name="Wang A."/>
            <person name="Jiang F."/>
            <person name="Liu H."/>
            <person name="Zhao H."/>
            <person name="Xu D."/>
            <person name="Zhang Y."/>
        </authorList>
    </citation>
    <scope>NUCLEOTIDE SEQUENCE [LARGE SCALE GENOMIC DNA]</scope>
    <source>
        <strain evidence="2">cv. Yunnan</strain>
        <tissue evidence="1">Leaves</tissue>
    </source>
</reference>
<accession>A0ACB9HW25</accession>
<organism evidence="1 2">
    <name type="scientific">Smallanthus sonchifolius</name>
    <dbReference type="NCBI Taxonomy" id="185202"/>
    <lineage>
        <taxon>Eukaryota</taxon>
        <taxon>Viridiplantae</taxon>
        <taxon>Streptophyta</taxon>
        <taxon>Embryophyta</taxon>
        <taxon>Tracheophyta</taxon>
        <taxon>Spermatophyta</taxon>
        <taxon>Magnoliopsida</taxon>
        <taxon>eudicotyledons</taxon>
        <taxon>Gunneridae</taxon>
        <taxon>Pentapetalae</taxon>
        <taxon>asterids</taxon>
        <taxon>campanulids</taxon>
        <taxon>Asterales</taxon>
        <taxon>Asteraceae</taxon>
        <taxon>Asteroideae</taxon>
        <taxon>Heliantheae alliance</taxon>
        <taxon>Millerieae</taxon>
        <taxon>Smallanthus</taxon>
    </lineage>
</organism>
<keyword evidence="2" id="KW-1185">Reference proteome</keyword>
<reference evidence="2" key="1">
    <citation type="journal article" date="2022" name="Mol. Ecol. Resour.">
        <title>The genomes of chicory, endive, great burdock and yacon provide insights into Asteraceae palaeo-polyploidization history and plant inulin production.</title>
        <authorList>
            <person name="Fan W."/>
            <person name="Wang S."/>
            <person name="Wang H."/>
            <person name="Wang A."/>
            <person name="Jiang F."/>
            <person name="Liu H."/>
            <person name="Zhao H."/>
            <person name="Xu D."/>
            <person name="Zhang Y."/>
        </authorList>
    </citation>
    <scope>NUCLEOTIDE SEQUENCE [LARGE SCALE GENOMIC DNA]</scope>
    <source>
        <strain evidence="2">cv. Yunnan</strain>
    </source>
</reference>
<protein>
    <submittedName>
        <fullName evidence="1">Uncharacterized protein</fullName>
    </submittedName>
</protein>
<name>A0ACB9HW25_9ASTR</name>
<evidence type="ECO:0000313" key="2">
    <source>
        <dbReference type="Proteomes" id="UP001056120"/>
    </source>
</evidence>